<keyword evidence="2" id="KW-1185">Reference proteome</keyword>
<evidence type="ECO:0000313" key="2">
    <source>
        <dbReference type="Proteomes" id="UP001143543"/>
    </source>
</evidence>
<protein>
    <submittedName>
        <fullName evidence="1">Uncharacterized protein</fullName>
    </submittedName>
</protein>
<proteinExistence type="predicted"/>
<organism evidence="1 2">
    <name type="scientific">Neptunitalea lumnitzerae</name>
    <dbReference type="NCBI Taxonomy" id="2965509"/>
    <lineage>
        <taxon>Bacteria</taxon>
        <taxon>Pseudomonadati</taxon>
        <taxon>Bacteroidota</taxon>
        <taxon>Flavobacteriia</taxon>
        <taxon>Flavobacteriales</taxon>
        <taxon>Flavobacteriaceae</taxon>
        <taxon>Neptunitalea</taxon>
    </lineage>
</organism>
<accession>A0ABQ5MK35</accession>
<evidence type="ECO:0000313" key="1">
    <source>
        <dbReference type="EMBL" id="GLB49749.1"/>
    </source>
</evidence>
<reference evidence="1" key="1">
    <citation type="submission" date="2022-07" db="EMBL/GenBank/DDBJ databases">
        <title>Taxonomy of Novel Oxalotrophic and Methylotrophic Bacteria.</title>
        <authorList>
            <person name="Sahin N."/>
            <person name="Tani A."/>
        </authorList>
    </citation>
    <scope>NUCLEOTIDE SEQUENCE</scope>
    <source>
        <strain evidence="1">Y10</strain>
    </source>
</reference>
<dbReference type="InterPro" id="IPR054207">
    <property type="entry name" value="DUF6913"/>
</dbReference>
<dbReference type="RefSeq" id="WP_281765375.1">
    <property type="nucleotide sequence ID" value="NZ_BRVO01000002.1"/>
</dbReference>
<gene>
    <name evidence="1" type="ORF">Y10_21170</name>
</gene>
<comment type="caution">
    <text evidence="1">The sequence shown here is derived from an EMBL/GenBank/DDBJ whole genome shotgun (WGS) entry which is preliminary data.</text>
</comment>
<dbReference type="Proteomes" id="UP001143543">
    <property type="component" value="Unassembled WGS sequence"/>
</dbReference>
<dbReference type="Pfam" id="PF21857">
    <property type="entry name" value="DUF6913"/>
    <property type="match status" value="1"/>
</dbReference>
<sequence length="172" mass="19993">MILDAVRRKFINKLRRDKESTKNESFEFSKIKSVGCIIDLDKYENPNHLISEFKQLGLSGAEFKIIGFSRKNSKQKEDTLIPVFYKNEVGIKGKLKGENLQNFVDGRYDVLINYFAEDVFEMKLVSLMVKASITAGFPTVDQKCNDLILNCEYTNVKQFFEILKRYLKVIKK</sequence>
<dbReference type="EMBL" id="BRVO01000002">
    <property type="protein sequence ID" value="GLB49749.1"/>
    <property type="molecule type" value="Genomic_DNA"/>
</dbReference>
<name>A0ABQ5MK35_9FLAO</name>